<evidence type="ECO:0000313" key="2">
    <source>
        <dbReference type="EMBL" id="SMD44802.1"/>
    </source>
</evidence>
<protein>
    <submittedName>
        <fullName evidence="2">Predicted nucleotide-binding protein containing TIR-like domain-containing protein</fullName>
    </submittedName>
</protein>
<dbReference type="AlphaFoldDB" id="A0A1W2H824"/>
<name>A0A1W2H824_9BACT</name>
<evidence type="ECO:0000313" key="3">
    <source>
        <dbReference type="Proteomes" id="UP000192333"/>
    </source>
</evidence>
<gene>
    <name evidence="2" type="ORF">SAMN00777080_3436</name>
</gene>
<organism evidence="2 3">
    <name type="scientific">Aquiflexum balticum DSM 16537</name>
    <dbReference type="NCBI Taxonomy" id="758820"/>
    <lineage>
        <taxon>Bacteria</taxon>
        <taxon>Pseudomonadati</taxon>
        <taxon>Bacteroidota</taxon>
        <taxon>Cytophagia</taxon>
        <taxon>Cytophagales</taxon>
        <taxon>Cyclobacteriaceae</taxon>
        <taxon>Aquiflexum</taxon>
    </lineage>
</organism>
<reference evidence="3" key="1">
    <citation type="submission" date="2017-04" db="EMBL/GenBank/DDBJ databases">
        <authorList>
            <person name="Varghese N."/>
            <person name="Submissions S."/>
        </authorList>
    </citation>
    <scope>NUCLEOTIDE SEQUENCE [LARGE SCALE GENOMIC DNA]</scope>
    <source>
        <strain evidence="3">DSM 16537</strain>
    </source>
</reference>
<dbReference type="GO" id="GO:0050135">
    <property type="term" value="F:NADP+ nucleosidase activity"/>
    <property type="evidence" value="ECO:0007669"/>
    <property type="project" value="InterPro"/>
</dbReference>
<dbReference type="EMBL" id="LT838813">
    <property type="protein sequence ID" value="SMD44802.1"/>
    <property type="molecule type" value="Genomic_DNA"/>
</dbReference>
<sequence length="340" mass="39519">MDQFLEGLMDASYPSSLANILELEQYPSKENADKFRLLEYELEKHALVELVNGRDNSTINGQCEYIISGKGLDFVMSGKSTLELFENDEIDLKMENPKIQLDNLTQRAEEYLILTMAEPLKSKVNKRENINSFLNWYYESRNIFRDYIDENDHDFKEFTSFDLSGNGTSLASNFSRMYPLFNVLKGKILNGQFSKEQEKLRKMNNKGFVIHGHNEKYKFEVARIIEKKLNKEAIILHEQANKGKTVIEKFESNSEVDFAVALWTADDQGKSSKDKEFQLRARQNVIFETGYFIGKLGRDRVIVLYEDGVEKPSDYDGVIYISLSGNWWYNLILEIESIYK</sequence>
<proteinExistence type="predicted"/>
<dbReference type="InterPro" id="IPR019302">
    <property type="entry name" value="CAP12/PCTIR_TIR_dom"/>
</dbReference>
<dbReference type="Proteomes" id="UP000192333">
    <property type="component" value="Chromosome I"/>
</dbReference>
<keyword evidence="3" id="KW-1185">Reference proteome</keyword>
<dbReference type="Pfam" id="PF10137">
    <property type="entry name" value="CAP12-PCTIR_TIR"/>
    <property type="match status" value="1"/>
</dbReference>
<evidence type="ECO:0000259" key="1">
    <source>
        <dbReference type="Pfam" id="PF10137"/>
    </source>
</evidence>
<accession>A0A1W2H824</accession>
<feature type="domain" description="CD-NTase-associated protein 12/Pycsar effector protein TIR" evidence="1">
    <location>
        <begin position="208"/>
        <end position="323"/>
    </location>
</feature>